<dbReference type="GO" id="GO:0020037">
    <property type="term" value="F:heme binding"/>
    <property type="evidence" value="ECO:0007669"/>
    <property type="project" value="UniProtKB-UniRule"/>
</dbReference>
<evidence type="ECO:0000256" key="2">
    <source>
        <dbReference type="ARBA" id="ARBA00022723"/>
    </source>
</evidence>
<evidence type="ECO:0000256" key="5">
    <source>
        <dbReference type="RuleBase" id="RU369119"/>
    </source>
</evidence>
<dbReference type="EMBL" id="JH921437">
    <property type="protein sequence ID" value="EKD17214.1"/>
    <property type="molecule type" value="Genomic_DNA"/>
</dbReference>
<dbReference type="InParanoid" id="K1XWT8"/>
<dbReference type="GO" id="GO:0034354">
    <property type="term" value="P:'de novo' NAD+ biosynthetic process from L-tryptophan"/>
    <property type="evidence" value="ECO:0007669"/>
    <property type="project" value="TreeGrafter"/>
</dbReference>
<dbReference type="eggNOG" id="ENOG502RZ6X">
    <property type="taxonomic scope" value="Eukaryota"/>
</dbReference>
<dbReference type="KEGG" id="mbe:MBM_04791"/>
<evidence type="ECO:0000313" key="6">
    <source>
        <dbReference type="EMBL" id="EKD17214.1"/>
    </source>
</evidence>
<name>K1XWT8_MARBU</name>
<comment type="similarity">
    <text evidence="1 5">Belongs to the indoleamine 2,3-dioxygenase family.</text>
</comment>
<keyword evidence="2 4" id="KW-0479">Metal-binding</keyword>
<dbReference type="InterPro" id="IPR000898">
    <property type="entry name" value="Indolamine_dOase"/>
</dbReference>
<dbReference type="GO" id="GO:0019441">
    <property type="term" value="P:L-tryptophan catabolic process to kynurenine"/>
    <property type="evidence" value="ECO:0007669"/>
    <property type="project" value="UniProtKB-UniRule"/>
</dbReference>
<proteinExistence type="inferred from homology"/>
<keyword evidence="4 5" id="KW-0349">Heme</keyword>
<dbReference type="SUPFAM" id="SSF140959">
    <property type="entry name" value="Indolic compounds 2,3-dioxygenase-like"/>
    <property type="match status" value="1"/>
</dbReference>
<dbReference type="GO" id="GO:0005737">
    <property type="term" value="C:cytoplasm"/>
    <property type="evidence" value="ECO:0007669"/>
    <property type="project" value="TreeGrafter"/>
</dbReference>
<dbReference type="AlphaFoldDB" id="K1XWT8"/>
<evidence type="ECO:0000256" key="1">
    <source>
        <dbReference type="ARBA" id="ARBA00007119"/>
    </source>
</evidence>
<reference evidence="6 7" key="1">
    <citation type="journal article" date="2012" name="BMC Genomics">
        <title>Sequencing the genome of Marssonina brunnea reveals fungus-poplar co-evolution.</title>
        <authorList>
            <person name="Zhu S."/>
            <person name="Cao Y.-Z."/>
            <person name="Jiang C."/>
            <person name="Tan B.-Y."/>
            <person name="Wang Z."/>
            <person name="Feng S."/>
            <person name="Zhang L."/>
            <person name="Su X.-H."/>
            <person name="Brejova B."/>
            <person name="Vinar T."/>
            <person name="Xu M."/>
            <person name="Wang M.-X."/>
            <person name="Zhang S.-G."/>
            <person name="Huang M.-R."/>
            <person name="Wu R."/>
            <person name="Zhou Y."/>
        </authorList>
    </citation>
    <scope>NUCLEOTIDE SEQUENCE [LARGE SCALE GENOMIC DNA]</scope>
    <source>
        <strain evidence="6 7">MB_m1</strain>
    </source>
</reference>
<dbReference type="GO" id="GO:0033754">
    <property type="term" value="F:indoleamine 2,3-dioxygenase activity"/>
    <property type="evidence" value="ECO:0007669"/>
    <property type="project" value="UniProtKB-EC"/>
</dbReference>
<keyword evidence="3 4" id="KW-0408">Iron</keyword>
<dbReference type="PROSITE" id="PS00876">
    <property type="entry name" value="IDO_1"/>
    <property type="match status" value="1"/>
</dbReference>
<dbReference type="OrthoDB" id="540174at2759"/>
<dbReference type="OMA" id="WHQYSGG"/>
<dbReference type="PROSITE" id="PS00877">
    <property type="entry name" value="IDO_2"/>
    <property type="match status" value="1"/>
</dbReference>
<dbReference type="InterPro" id="IPR037217">
    <property type="entry name" value="Trp/Indoleamine_2_3_dOase-like"/>
</dbReference>
<feature type="binding site" description="proximal binding residue" evidence="4">
    <location>
        <position position="350"/>
    </location>
    <ligand>
        <name>heme b</name>
        <dbReference type="ChEBI" id="CHEBI:60344"/>
    </ligand>
    <ligandPart>
        <name>Fe</name>
        <dbReference type="ChEBI" id="CHEBI:18248"/>
    </ligandPart>
</feature>
<evidence type="ECO:0000256" key="4">
    <source>
        <dbReference type="PIRSR" id="PIRSR600898-1"/>
    </source>
</evidence>
<keyword evidence="7" id="KW-1185">Reference proteome</keyword>
<gene>
    <name evidence="6" type="ORF">MBM_04791</name>
</gene>
<dbReference type="HOGENOM" id="CLU_010089_0_1_1"/>
<evidence type="ECO:0000313" key="7">
    <source>
        <dbReference type="Proteomes" id="UP000006753"/>
    </source>
</evidence>
<dbReference type="EC" id="1.13.11.52" evidence="5"/>
<accession>K1XWT8</accession>
<evidence type="ECO:0000256" key="3">
    <source>
        <dbReference type="ARBA" id="ARBA00023004"/>
    </source>
</evidence>
<dbReference type="Pfam" id="PF01231">
    <property type="entry name" value="IDO"/>
    <property type="match status" value="1"/>
</dbReference>
<dbReference type="PANTHER" id="PTHR28657:SF10">
    <property type="entry name" value="INDOLEAMINE 2,3-DIOXYGENASE"/>
    <property type="match status" value="1"/>
</dbReference>
<comment type="catalytic activity">
    <reaction evidence="5">
        <text>L-tryptophan + O2 = N-formyl-L-kynurenine</text>
        <dbReference type="Rhea" id="RHEA:24536"/>
        <dbReference type="ChEBI" id="CHEBI:15379"/>
        <dbReference type="ChEBI" id="CHEBI:57912"/>
        <dbReference type="ChEBI" id="CHEBI:58629"/>
    </reaction>
</comment>
<sequence>MLGPLNVNLAQFGVSERNGFLPDQAPLKRLSSPYYESWETLLSQLPELIKTGSTRSEVDQLAVLATSHLVSESEWQRAYLILSFFTHSYIWEAGGPSQRLPASIAVPFLDVASHLGLPPTATYAALNLWNFESISGENDFTNLDDLRSLHTFTGTRDEEWFYLISVAIEAYGAKIIPAVMKAMDAVRANESGVVAAALVNFSRNIREIGIILQRMDEHCSPKVFYDDIRPFLAGSKNMALAGLPNGVFYEEGAGKGEWRQYSGGSNAQSSLIQFFDIVLGVEHVSTKGSKARNSFLQEMRQYMPGTHRSFLQKMEEIVNIREYAESTSISEVTEAYNLAVKELELFRGVHIQVVSRFIIIPSRQESPNTHPGLNLAVASSNTVDKELHGTGGTQLLPFLKQSRDETKEAALPLL</sequence>
<dbReference type="RefSeq" id="XP_007292680.1">
    <property type="nucleotide sequence ID" value="XM_007292618.1"/>
</dbReference>
<organism evidence="6 7">
    <name type="scientific">Marssonina brunnea f. sp. multigermtubi (strain MB_m1)</name>
    <name type="common">Marssonina leaf spot fungus</name>
    <dbReference type="NCBI Taxonomy" id="1072389"/>
    <lineage>
        <taxon>Eukaryota</taxon>
        <taxon>Fungi</taxon>
        <taxon>Dikarya</taxon>
        <taxon>Ascomycota</taxon>
        <taxon>Pezizomycotina</taxon>
        <taxon>Leotiomycetes</taxon>
        <taxon>Helotiales</taxon>
        <taxon>Drepanopezizaceae</taxon>
        <taxon>Drepanopeziza</taxon>
    </lineage>
</organism>
<dbReference type="Gene3D" id="1.20.58.480">
    <property type="match status" value="1"/>
</dbReference>
<dbReference type="PANTHER" id="PTHR28657">
    <property type="entry name" value="INDOLEAMINE 2,3-DIOXYGENASE"/>
    <property type="match status" value="1"/>
</dbReference>
<comment type="function">
    <text evidence="5">Produces N-formyl-kynurenine through the oxidation of tryptophan.</text>
</comment>
<dbReference type="Proteomes" id="UP000006753">
    <property type="component" value="Unassembled WGS sequence"/>
</dbReference>
<dbReference type="STRING" id="1072389.K1XWT8"/>
<keyword evidence="5" id="KW-0560">Oxidoreductase</keyword>
<protein>
    <recommendedName>
        <fullName evidence="5">Indoleamine 2,3-dioxygenase</fullName>
        <ecNumber evidence="5">1.13.11.52</ecNumber>
    </recommendedName>
</protein>
<keyword evidence="5 6" id="KW-0223">Dioxygenase</keyword>
<dbReference type="FunCoup" id="K1XWT8">
    <property type="interactions" value="116"/>
</dbReference>
<dbReference type="GeneID" id="18760726"/>
<dbReference type="FunFam" id="1.20.58.480:FF:000004">
    <property type="entry name" value="Indoleamine 2,3-dioxygenase subfamily"/>
    <property type="match status" value="1"/>
</dbReference>
<dbReference type="GO" id="GO:0046872">
    <property type="term" value="F:metal ion binding"/>
    <property type="evidence" value="ECO:0007669"/>
    <property type="project" value="UniProtKB-UniRule"/>
</dbReference>